<keyword evidence="6 9" id="KW-0812">Transmembrane</keyword>
<evidence type="ECO:0000256" key="5">
    <source>
        <dbReference type="ARBA" id="ARBA00022592"/>
    </source>
</evidence>
<dbReference type="EMBL" id="JBHSWV010000196">
    <property type="protein sequence ID" value="MFC6765838.1"/>
    <property type="molecule type" value="Genomic_DNA"/>
</dbReference>
<proteinExistence type="inferred from homology"/>
<feature type="transmembrane region" description="Helical" evidence="9">
    <location>
        <begin position="204"/>
        <end position="223"/>
    </location>
</feature>
<dbReference type="InterPro" id="IPR051124">
    <property type="entry name" value="Phosphate_Transport_Permease"/>
</dbReference>
<comment type="subcellular location">
    <subcellularLocation>
        <location evidence="1 9">Cell membrane</location>
        <topology evidence="1 9">Multi-pass membrane protein</topology>
    </subcellularLocation>
</comment>
<organism evidence="12 13">
    <name type="scientific">Natrinema soli</name>
    <dbReference type="NCBI Taxonomy" id="1930624"/>
    <lineage>
        <taxon>Archaea</taxon>
        <taxon>Methanobacteriati</taxon>
        <taxon>Methanobacteriota</taxon>
        <taxon>Stenosarchaea group</taxon>
        <taxon>Halobacteria</taxon>
        <taxon>Halobacteriales</taxon>
        <taxon>Natrialbaceae</taxon>
        <taxon>Natrinema</taxon>
    </lineage>
</organism>
<dbReference type="InterPro" id="IPR035906">
    <property type="entry name" value="MetI-like_sf"/>
</dbReference>
<feature type="transmembrane region" description="Helical" evidence="9">
    <location>
        <begin position="72"/>
        <end position="94"/>
    </location>
</feature>
<feature type="transmembrane region" description="Helical" evidence="9">
    <location>
        <begin position="127"/>
        <end position="153"/>
    </location>
</feature>
<name>A0ABD5SLA3_9EURY</name>
<feature type="domain" description="ABC transmembrane type-1" evidence="11">
    <location>
        <begin position="128"/>
        <end position="340"/>
    </location>
</feature>
<dbReference type="NCBIfam" id="TIGR02138">
    <property type="entry name" value="phosphate_pstC"/>
    <property type="match status" value="1"/>
</dbReference>
<comment type="similarity">
    <text evidence="2 10">Belongs to the binding-protein-dependent transport system permease family. CysTW subfamily.</text>
</comment>
<evidence type="ECO:0000313" key="12">
    <source>
        <dbReference type="EMBL" id="MFC6765838.1"/>
    </source>
</evidence>
<keyword evidence="7 9" id="KW-1133">Transmembrane helix</keyword>
<dbReference type="AlphaFoldDB" id="A0ABD5SLA3"/>
<evidence type="ECO:0000313" key="13">
    <source>
        <dbReference type="Proteomes" id="UP001596383"/>
    </source>
</evidence>
<dbReference type="PANTHER" id="PTHR30425">
    <property type="entry name" value="PHOSPHATE TRANSPORT SYSTEM PERMEASE PROTEIN PST"/>
    <property type="match status" value="1"/>
</dbReference>
<dbReference type="GO" id="GO:0006817">
    <property type="term" value="P:phosphate ion transport"/>
    <property type="evidence" value="ECO:0007669"/>
    <property type="project" value="UniProtKB-KW"/>
</dbReference>
<dbReference type="Gene3D" id="1.10.3720.10">
    <property type="entry name" value="MetI-like"/>
    <property type="match status" value="1"/>
</dbReference>
<reference evidence="12 13" key="1">
    <citation type="journal article" date="2019" name="Int. J. Syst. Evol. Microbiol.">
        <title>The Global Catalogue of Microorganisms (GCM) 10K type strain sequencing project: providing services to taxonomists for standard genome sequencing and annotation.</title>
        <authorList>
            <consortium name="The Broad Institute Genomics Platform"/>
            <consortium name="The Broad Institute Genome Sequencing Center for Infectious Disease"/>
            <person name="Wu L."/>
            <person name="Ma J."/>
        </authorList>
    </citation>
    <scope>NUCLEOTIDE SEQUENCE [LARGE SCALE GENOMIC DNA]</scope>
    <source>
        <strain evidence="12 13">LMG 29247</strain>
    </source>
</reference>
<dbReference type="Proteomes" id="UP001596383">
    <property type="component" value="Unassembled WGS sequence"/>
</dbReference>
<accession>A0ABD5SLA3</accession>
<dbReference type="Pfam" id="PF00528">
    <property type="entry name" value="BPD_transp_1"/>
    <property type="match status" value="1"/>
</dbReference>
<dbReference type="InterPro" id="IPR011864">
    <property type="entry name" value="Phosphate_PstC"/>
</dbReference>
<keyword evidence="4 10" id="KW-1003">Cell membrane</keyword>
<evidence type="ECO:0000256" key="7">
    <source>
        <dbReference type="ARBA" id="ARBA00022989"/>
    </source>
</evidence>
<comment type="caution">
    <text evidence="12">The sequence shown here is derived from an EMBL/GenBank/DDBJ whole genome shotgun (WGS) entry which is preliminary data.</text>
</comment>
<dbReference type="SUPFAM" id="SSF161098">
    <property type="entry name" value="MetI-like"/>
    <property type="match status" value="1"/>
</dbReference>
<dbReference type="InterPro" id="IPR000515">
    <property type="entry name" value="MetI-like"/>
</dbReference>
<keyword evidence="8 9" id="KW-0472">Membrane</keyword>
<keyword evidence="5 10" id="KW-0592">Phosphate transport</keyword>
<evidence type="ECO:0000259" key="11">
    <source>
        <dbReference type="PROSITE" id="PS50928"/>
    </source>
</evidence>
<feature type="transmembrane region" description="Helical" evidence="9">
    <location>
        <begin position="173"/>
        <end position="192"/>
    </location>
</feature>
<evidence type="ECO:0000256" key="10">
    <source>
        <dbReference type="RuleBase" id="RU363054"/>
    </source>
</evidence>
<evidence type="ECO:0000256" key="3">
    <source>
        <dbReference type="ARBA" id="ARBA00022448"/>
    </source>
</evidence>
<dbReference type="PANTHER" id="PTHR30425:SF1">
    <property type="entry name" value="PHOSPHATE TRANSPORT SYSTEM PERMEASE PROTEIN PSTC"/>
    <property type="match status" value="1"/>
</dbReference>
<evidence type="ECO:0000256" key="2">
    <source>
        <dbReference type="ARBA" id="ARBA00007069"/>
    </source>
</evidence>
<dbReference type="RefSeq" id="WP_273738834.1">
    <property type="nucleotide sequence ID" value="NZ_JAQIVI010000196.1"/>
</dbReference>
<feature type="transmembrane region" description="Helical" evidence="9">
    <location>
        <begin position="32"/>
        <end position="60"/>
    </location>
</feature>
<dbReference type="CDD" id="cd06261">
    <property type="entry name" value="TM_PBP2"/>
    <property type="match status" value="1"/>
</dbReference>
<comment type="function">
    <text evidence="10">Part of the binding-protein-dependent transport system for phosphate; probably responsible for the translocation of the substrate across the membrane.</text>
</comment>
<keyword evidence="3 9" id="KW-0813">Transport</keyword>
<evidence type="ECO:0000256" key="6">
    <source>
        <dbReference type="ARBA" id="ARBA00022692"/>
    </source>
</evidence>
<evidence type="ECO:0000256" key="4">
    <source>
        <dbReference type="ARBA" id="ARBA00022475"/>
    </source>
</evidence>
<dbReference type="PROSITE" id="PS50928">
    <property type="entry name" value="ABC_TM1"/>
    <property type="match status" value="1"/>
</dbReference>
<dbReference type="GO" id="GO:0005886">
    <property type="term" value="C:plasma membrane"/>
    <property type="evidence" value="ECO:0007669"/>
    <property type="project" value="UniProtKB-SubCell"/>
</dbReference>
<evidence type="ECO:0000256" key="9">
    <source>
        <dbReference type="RuleBase" id="RU363032"/>
    </source>
</evidence>
<feature type="transmembrane region" description="Helical" evidence="9">
    <location>
        <begin position="317"/>
        <end position="340"/>
    </location>
</feature>
<evidence type="ECO:0000256" key="1">
    <source>
        <dbReference type="ARBA" id="ARBA00004651"/>
    </source>
</evidence>
<sequence length="355" mass="37311">MSNSLRTSDSSGTDDRNANGGRPPVLYAGGAALVGALLSFLFVPGLTVFFVIAFLAVTVYGWTTQQETTAKGLMFLATVSTALILVLITAYLFLRSFPAFERMGLDILYTDGNYWSRGEDRYSLYPAIWGTVLTTILATIVAAPLGVAAAIFISEIAPSWAHEIVKPAVETLAGIPSIVYGYIGFMIINGYMMNNFGLTSSGSIVVVGVVVGLMALPTVASVAEDAISSVPNHMKDGAVAIGATEWQTIKSVTLPASFSGISAAVLLGVGRAVGETMAATVILGNVMRLPEPLYNVFGNTVTLTSLIASQYGNAHGLHMQVLFAAGVVLFVTVMALSITAQLIEARVKRKLGGEL</sequence>
<evidence type="ECO:0000256" key="8">
    <source>
        <dbReference type="ARBA" id="ARBA00023136"/>
    </source>
</evidence>
<gene>
    <name evidence="12" type="primary">pstC</name>
    <name evidence="12" type="ORF">ACFQE6_12810</name>
</gene>
<protein>
    <recommendedName>
        <fullName evidence="10">Phosphate transport system permease protein</fullName>
    </recommendedName>
</protein>
<keyword evidence="13" id="KW-1185">Reference proteome</keyword>